<gene>
    <name evidence="1" type="ORF">F9L07_22845</name>
</gene>
<dbReference type="AlphaFoldDB" id="A0A7J5DTD4"/>
<evidence type="ECO:0000313" key="2">
    <source>
        <dbReference type="Proteomes" id="UP000449906"/>
    </source>
</evidence>
<evidence type="ECO:0000313" key="1">
    <source>
        <dbReference type="EMBL" id="KAB2808356.1"/>
    </source>
</evidence>
<comment type="caution">
    <text evidence="1">The sequence shown here is derived from an EMBL/GenBank/DDBJ whole genome shotgun (WGS) entry which is preliminary data.</text>
</comment>
<accession>A0A7J5DTD4</accession>
<dbReference type="Proteomes" id="UP000449906">
    <property type="component" value="Unassembled WGS sequence"/>
</dbReference>
<reference evidence="1 2" key="1">
    <citation type="submission" date="2019-09" db="EMBL/GenBank/DDBJ databases">
        <title>Pimelobacter sp. isolated from Paulinella.</title>
        <authorList>
            <person name="Jeong S.E."/>
        </authorList>
    </citation>
    <scope>NUCLEOTIDE SEQUENCE [LARGE SCALE GENOMIC DNA]</scope>
    <source>
        <strain evidence="1 2">Pch-N</strain>
    </source>
</reference>
<dbReference type="RefSeq" id="WP_151582036.1">
    <property type="nucleotide sequence ID" value="NZ_WBVM01000003.1"/>
</dbReference>
<name>A0A7J5DTD4_NOCSI</name>
<organism evidence="1 2">
    <name type="scientific">Nocardioides simplex</name>
    <name type="common">Arthrobacter simplex</name>
    <dbReference type="NCBI Taxonomy" id="2045"/>
    <lineage>
        <taxon>Bacteria</taxon>
        <taxon>Bacillati</taxon>
        <taxon>Actinomycetota</taxon>
        <taxon>Actinomycetes</taxon>
        <taxon>Propionibacteriales</taxon>
        <taxon>Nocardioidaceae</taxon>
        <taxon>Pimelobacter</taxon>
    </lineage>
</organism>
<protein>
    <submittedName>
        <fullName evidence="1">Uncharacterized protein</fullName>
    </submittedName>
</protein>
<sequence>MPRIREQVKAKLLKACRDSIGAFGAPLISDARLTAWPTEQPADQILNDLGIAQEDGQVARALLDAIKLIQEVPASVEEAVATLVDAQACLPNSRSVKNLTADLIDRLQGAFKQPPGDALFISSLADGYDHGYFAYLRHLEQIWQPEIALGPSRAHIGYRRISRLRETYTHALAQRFALVYMSIGLPTEYEEVRDLHAELLEGALP</sequence>
<proteinExistence type="predicted"/>
<dbReference type="EMBL" id="WBVM01000003">
    <property type="protein sequence ID" value="KAB2808356.1"/>
    <property type="molecule type" value="Genomic_DNA"/>
</dbReference>